<feature type="region of interest" description="Disordered" evidence="1">
    <location>
        <begin position="73"/>
        <end position="94"/>
    </location>
</feature>
<evidence type="ECO:0000256" key="1">
    <source>
        <dbReference type="SAM" id="MobiDB-lite"/>
    </source>
</evidence>
<name>A0A840VML6_9BACT</name>
<organism evidence="2 3">
    <name type="scientific">Haloferula luteola</name>
    <dbReference type="NCBI Taxonomy" id="595692"/>
    <lineage>
        <taxon>Bacteria</taxon>
        <taxon>Pseudomonadati</taxon>
        <taxon>Verrucomicrobiota</taxon>
        <taxon>Verrucomicrobiia</taxon>
        <taxon>Verrucomicrobiales</taxon>
        <taxon>Verrucomicrobiaceae</taxon>
        <taxon>Haloferula</taxon>
    </lineage>
</organism>
<keyword evidence="3" id="KW-1185">Reference proteome</keyword>
<sequence length="94" mass="10328">MITNIPPEEDGLGDPLQSVCSTLAHLVDFSAWKQSGRADAALKRHSNWFQFECPMLASLLDLVQWIKGVFRGFSGSGSGSRPLETRGSFPDFRG</sequence>
<dbReference type="EMBL" id="JACHFD010000038">
    <property type="protein sequence ID" value="MBB5353871.1"/>
    <property type="molecule type" value="Genomic_DNA"/>
</dbReference>
<accession>A0A840VML6</accession>
<evidence type="ECO:0000313" key="3">
    <source>
        <dbReference type="Proteomes" id="UP000557717"/>
    </source>
</evidence>
<reference evidence="2 3" key="1">
    <citation type="submission" date="2020-08" db="EMBL/GenBank/DDBJ databases">
        <title>Genomic Encyclopedia of Type Strains, Phase IV (KMG-IV): sequencing the most valuable type-strain genomes for metagenomic binning, comparative biology and taxonomic classification.</title>
        <authorList>
            <person name="Goeker M."/>
        </authorList>
    </citation>
    <scope>NUCLEOTIDE SEQUENCE [LARGE SCALE GENOMIC DNA]</scope>
    <source>
        <strain evidence="2 3">YC6886</strain>
    </source>
</reference>
<gene>
    <name evidence="2" type="ORF">HNR46_004135</name>
</gene>
<dbReference type="AlphaFoldDB" id="A0A840VML6"/>
<proteinExistence type="predicted"/>
<protein>
    <submittedName>
        <fullName evidence="2">Uncharacterized protein</fullName>
    </submittedName>
</protein>
<dbReference type="Proteomes" id="UP000557717">
    <property type="component" value="Unassembled WGS sequence"/>
</dbReference>
<evidence type="ECO:0000313" key="2">
    <source>
        <dbReference type="EMBL" id="MBB5353871.1"/>
    </source>
</evidence>
<comment type="caution">
    <text evidence="2">The sequence shown here is derived from an EMBL/GenBank/DDBJ whole genome shotgun (WGS) entry which is preliminary data.</text>
</comment>